<sequence length="403" mass="43690">MTLSQTSQHHHPQTSVGIINISTDFGPTTPPSASPASEQQLSTFMIEVRNRLARLETAHVEIERLKTALAESEAARHALEAQLAAATGTTTSLAPKPSSSHPPPATTTTTIASASTTCTNATSATSLSPGNQPSFAAVVASNTGAKRKKKPAARPPPPSATKASATLARLFAPQSDIPSGYQFVYYATPVRRRLSELRRLVQGVGLNNSRVLDIQYPVQNVISFLVHNDYVLTLTKAMHLHGRGCSPLIDFDPCDPVNLKDPKFASLSPDLRVQKAIEVENLRCLRSLSFVRRSVRVSVARSFLLYDRINQAQFDAILKEEMPARSSSSAAAKPPSRSSDQERLAKKQRLSYLGYLLHHDAETASLLAYAVSPTLSATKDLEMSEPSDNLLSTKNKRIIICSL</sequence>
<proteinExistence type="predicted"/>
<name>A0AAN7DRV2_9FUNG</name>
<feature type="region of interest" description="Disordered" evidence="1">
    <location>
        <begin position="87"/>
        <end position="108"/>
    </location>
</feature>
<evidence type="ECO:0000256" key="1">
    <source>
        <dbReference type="SAM" id="MobiDB-lite"/>
    </source>
</evidence>
<feature type="region of interest" description="Disordered" evidence="1">
    <location>
        <begin position="19"/>
        <end position="38"/>
    </location>
</feature>
<gene>
    <name evidence="2" type="ORF">ATC70_004656</name>
</gene>
<dbReference type="GeneID" id="89948342"/>
<organism evidence="2 3">
    <name type="scientific">Mucor velutinosus</name>
    <dbReference type="NCBI Taxonomy" id="708070"/>
    <lineage>
        <taxon>Eukaryota</taxon>
        <taxon>Fungi</taxon>
        <taxon>Fungi incertae sedis</taxon>
        <taxon>Mucoromycota</taxon>
        <taxon>Mucoromycotina</taxon>
        <taxon>Mucoromycetes</taxon>
        <taxon>Mucorales</taxon>
        <taxon>Mucorineae</taxon>
        <taxon>Mucoraceae</taxon>
        <taxon>Mucor</taxon>
    </lineage>
</organism>
<evidence type="ECO:0000313" key="2">
    <source>
        <dbReference type="EMBL" id="KAK4522117.1"/>
    </source>
</evidence>
<keyword evidence="3" id="KW-1185">Reference proteome</keyword>
<feature type="region of interest" description="Disordered" evidence="1">
    <location>
        <begin position="141"/>
        <end position="163"/>
    </location>
</feature>
<dbReference type="AlphaFoldDB" id="A0AAN7DRV2"/>
<dbReference type="RefSeq" id="XP_064688783.1">
    <property type="nucleotide sequence ID" value="XM_064823958.1"/>
</dbReference>
<comment type="caution">
    <text evidence="2">The sequence shown here is derived from an EMBL/GenBank/DDBJ whole genome shotgun (WGS) entry which is preliminary data.</text>
</comment>
<dbReference type="Proteomes" id="UP001304243">
    <property type="component" value="Unassembled WGS sequence"/>
</dbReference>
<feature type="compositionally biased region" description="Low complexity" evidence="1">
    <location>
        <begin position="87"/>
        <end position="99"/>
    </location>
</feature>
<reference evidence="2 3" key="1">
    <citation type="submission" date="2022-11" db="EMBL/GenBank/DDBJ databases">
        <title>Mucor velutinosus strain NIH1002 WGS.</title>
        <authorList>
            <person name="Subramanian P."/>
            <person name="Mullikin J.C."/>
            <person name="Segre J.A."/>
            <person name="Zelazny A.M."/>
        </authorList>
    </citation>
    <scope>NUCLEOTIDE SEQUENCE [LARGE SCALE GENOMIC DNA]</scope>
    <source>
        <strain evidence="2 3">NIH1002</strain>
    </source>
</reference>
<protein>
    <submittedName>
        <fullName evidence="2">Uncharacterized protein</fullName>
    </submittedName>
</protein>
<evidence type="ECO:0000313" key="3">
    <source>
        <dbReference type="Proteomes" id="UP001304243"/>
    </source>
</evidence>
<accession>A0AAN7DRV2</accession>
<dbReference type="EMBL" id="JASEJX010000001">
    <property type="protein sequence ID" value="KAK4522117.1"/>
    <property type="molecule type" value="Genomic_DNA"/>
</dbReference>